<protein>
    <submittedName>
        <fullName evidence="3">Thioesterase family protein</fullName>
    </submittedName>
</protein>
<comment type="caution">
    <text evidence="3">The sequence shown here is derived from an EMBL/GenBank/DDBJ whole genome shotgun (WGS) entry which is preliminary data.</text>
</comment>
<organism evidence="3 4">
    <name type="scientific">Streptomyces olivaceiscleroticus</name>
    <dbReference type="NCBI Taxonomy" id="68245"/>
    <lineage>
        <taxon>Bacteria</taxon>
        <taxon>Bacillati</taxon>
        <taxon>Actinomycetota</taxon>
        <taxon>Actinomycetes</taxon>
        <taxon>Kitasatosporales</taxon>
        <taxon>Streptomycetaceae</taxon>
        <taxon>Streptomyces</taxon>
    </lineage>
</organism>
<gene>
    <name evidence="3" type="ORF">GCM10010361_27460</name>
</gene>
<keyword evidence="4" id="KW-1185">Reference proteome</keyword>
<dbReference type="RefSeq" id="WP_346095224.1">
    <property type="nucleotide sequence ID" value="NZ_BAAABY010000023.1"/>
</dbReference>
<accession>A0ABP3JTL5</accession>
<reference evidence="4" key="1">
    <citation type="journal article" date="2019" name="Int. J. Syst. Evol. Microbiol.">
        <title>The Global Catalogue of Microorganisms (GCM) 10K type strain sequencing project: providing services to taxonomists for standard genome sequencing and annotation.</title>
        <authorList>
            <consortium name="The Broad Institute Genomics Platform"/>
            <consortium name="The Broad Institute Genome Sequencing Center for Infectious Disease"/>
            <person name="Wu L."/>
            <person name="Ma J."/>
        </authorList>
    </citation>
    <scope>NUCLEOTIDE SEQUENCE [LARGE SCALE GENOMIC DNA]</scope>
    <source>
        <strain evidence="4">JCM 4805</strain>
    </source>
</reference>
<dbReference type="EMBL" id="BAAABY010000023">
    <property type="protein sequence ID" value="GAA0462138.1"/>
    <property type="molecule type" value="Genomic_DNA"/>
</dbReference>
<evidence type="ECO:0000313" key="4">
    <source>
        <dbReference type="Proteomes" id="UP001500909"/>
    </source>
</evidence>
<evidence type="ECO:0000259" key="2">
    <source>
        <dbReference type="Pfam" id="PF20789"/>
    </source>
</evidence>
<name>A0ABP3JTL5_9ACTN</name>
<sequence>MNPSAPAPDSYFERIDEHRYKPTPHVGGAWDPDEQHFSPLGGLVVHAIDRYLAGRPDTGMVLGRISFDILGRLATDECEIRVETVRPGRTIELVEATVLIAGRPVVRARAWLLTSLDTGAVAGGGADRLTPPEELESWHMADVWPGGYIGTLDVRPVAPPRPGRTTAWIGTGVDLVAGEQAGPLASFVTLVDTANGIAVRQSPAEWMFPNVDLTIHLHRQPRGRWTGLDTTVVFGPTGQGITSTVLHDTTGPVGHAQQILTVRPQPTADRPDGRP</sequence>
<dbReference type="Pfam" id="PF20789">
    <property type="entry name" value="4HBT_3C"/>
    <property type="match status" value="1"/>
</dbReference>
<dbReference type="InterPro" id="IPR042171">
    <property type="entry name" value="Acyl-CoA_hotdog"/>
</dbReference>
<feature type="domain" description="Acyl-CoA thioesterase-like N-terminal HotDog" evidence="1">
    <location>
        <begin position="29"/>
        <end position="112"/>
    </location>
</feature>
<dbReference type="SUPFAM" id="SSF54637">
    <property type="entry name" value="Thioesterase/thiol ester dehydrase-isomerase"/>
    <property type="match status" value="1"/>
</dbReference>
<dbReference type="Pfam" id="PF13622">
    <property type="entry name" value="4HBT_3"/>
    <property type="match status" value="1"/>
</dbReference>
<dbReference type="InterPro" id="IPR049450">
    <property type="entry name" value="ACOT8-like_C"/>
</dbReference>
<dbReference type="InterPro" id="IPR029069">
    <property type="entry name" value="HotDog_dom_sf"/>
</dbReference>
<feature type="domain" description="Acyl-CoA thioesterase-like C-terminal" evidence="2">
    <location>
        <begin position="132"/>
        <end position="262"/>
    </location>
</feature>
<dbReference type="InterPro" id="IPR049449">
    <property type="entry name" value="TesB_ACOT8-like_N"/>
</dbReference>
<proteinExistence type="predicted"/>
<dbReference type="Gene3D" id="2.40.160.210">
    <property type="entry name" value="Acyl-CoA thioesterase, double hotdog domain"/>
    <property type="match status" value="1"/>
</dbReference>
<dbReference type="Proteomes" id="UP001500909">
    <property type="component" value="Unassembled WGS sequence"/>
</dbReference>
<evidence type="ECO:0000313" key="3">
    <source>
        <dbReference type="EMBL" id="GAA0462138.1"/>
    </source>
</evidence>
<evidence type="ECO:0000259" key="1">
    <source>
        <dbReference type="Pfam" id="PF13622"/>
    </source>
</evidence>